<protein>
    <submittedName>
        <fullName evidence="2">Uncharacterized protein</fullName>
    </submittedName>
</protein>
<dbReference type="Proteomes" id="UP001056384">
    <property type="component" value="Chromosome 10"/>
</dbReference>
<accession>A0A9Q9AZ99</accession>
<feature type="compositionally biased region" description="Polar residues" evidence="1">
    <location>
        <begin position="142"/>
        <end position="151"/>
    </location>
</feature>
<feature type="compositionally biased region" description="Basic and acidic residues" evidence="1">
    <location>
        <begin position="167"/>
        <end position="177"/>
    </location>
</feature>
<proteinExistence type="predicted"/>
<evidence type="ECO:0000313" key="3">
    <source>
        <dbReference type="Proteomes" id="UP001056384"/>
    </source>
</evidence>
<organism evidence="2 3">
    <name type="scientific">Septoria linicola</name>
    <dbReference type="NCBI Taxonomy" id="215465"/>
    <lineage>
        <taxon>Eukaryota</taxon>
        <taxon>Fungi</taxon>
        <taxon>Dikarya</taxon>
        <taxon>Ascomycota</taxon>
        <taxon>Pezizomycotina</taxon>
        <taxon>Dothideomycetes</taxon>
        <taxon>Dothideomycetidae</taxon>
        <taxon>Mycosphaerellales</taxon>
        <taxon>Mycosphaerellaceae</taxon>
        <taxon>Septoria</taxon>
    </lineage>
</organism>
<feature type="region of interest" description="Disordered" evidence="1">
    <location>
        <begin position="138"/>
        <end position="183"/>
    </location>
</feature>
<feature type="compositionally biased region" description="Basic and acidic residues" evidence="1">
    <location>
        <begin position="280"/>
        <end position="310"/>
    </location>
</feature>
<gene>
    <name evidence="2" type="ORF">Slin15195_G114480</name>
</gene>
<evidence type="ECO:0000313" key="2">
    <source>
        <dbReference type="EMBL" id="USW58129.1"/>
    </source>
</evidence>
<sequence length="641" mass="71930">MTAPNNEEDWVYQEVKKEKDIRAPKHISPGITDMVSPNIKSKRRRRLPRSVQDSFKIIRDYNEKSSLSKHAMKTIQQHILESVVQESKLWSLESKLQQVQRRMQKKGVSRSKVKCVMGWLRAECPRHMTGQGEAIPCAAQNGMKSSPPQAQRKQDHRRGEDDEAEEEEKKKTTEKKPQQGKGPIFELLQLKKHSKIQAWAAKYCKSPPELFKYILSGKASADLTWSNISRDQREACQKVHQNLEQGKPLTQTIVQLLLERLLPSIQPPAPTTDTTNTTDHTGKCSDDPERDAGDPGSVHDQRVIGRDNKHPKFWTPAEDEMVLNCVTRGWSNETIAAALPSPIRRTGKAIAKRKCLLKKSHPRYSTTPVVNGDSSPRPKPDSAQSPSDSCTLRANLVKQSIRSRTHPVIATSHRPAVGCRSLSREPDATIVELHAELCSADTTVEYLFLPIATPEVPVVDATTQEVTTACLAAFGGRTSFQSADILGVGCWVAIFKKTGTLTIPKRRYLQAKIKLREHMFQARHLLLTMSRVFIANISQEPDLQIAQLSKAINKAFQESSHGKPLLFLPVNPRPDRADEQGILARFASRVPIVQFYIPVLVGVRWVHVRFEPFDAFGQCWSCGISHSQGWCKDAVGLQCSD</sequence>
<dbReference type="AlphaFoldDB" id="A0A9Q9AZ99"/>
<reference evidence="2" key="1">
    <citation type="submission" date="2022-06" db="EMBL/GenBank/DDBJ databases">
        <title>Complete genome sequences of two strains of the flax pathogen Septoria linicola.</title>
        <authorList>
            <person name="Lapalu N."/>
            <person name="Simon A."/>
            <person name="Demenou B."/>
            <person name="Paumier D."/>
            <person name="Guillot M.-P."/>
            <person name="Gout L."/>
            <person name="Valade R."/>
        </authorList>
    </citation>
    <scope>NUCLEOTIDE SEQUENCE</scope>
    <source>
        <strain evidence="2">SE15195</strain>
    </source>
</reference>
<evidence type="ECO:0000256" key="1">
    <source>
        <dbReference type="SAM" id="MobiDB-lite"/>
    </source>
</evidence>
<feature type="compositionally biased region" description="Polar residues" evidence="1">
    <location>
        <begin position="363"/>
        <end position="374"/>
    </location>
</feature>
<keyword evidence="3" id="KW-1185">Reference proteome</keyword>
<feature type="region of interest" description="Disordered" evidence="1">
    <location>
        <begin position="362"/>
        <end position="389"/>
    </location>
</feature>
<dbReference type="EMBL" id="CP099427">
    <property type="protein sequence ID" value="USW58129.1"/>
    <property type="molecule type" value="Genomic_DNA"/>
</dbReference>
<name>A0A9Q9AZ99_9PEZI</name>
<feature type="region of interest" description="Disordered" evidence="1">
    <location>
        <begin position="264"/>
        <end position="313"/>
    </location>
</feature>